<comment type="caution">
    <text evidence="1">The sequence shown here is derived from an EMBL/GenBank/DDBJ whole genome shotgun (WGS) entry which is preliminary data.</text>
</comment>
<organism evidence="1">
    <name type="scientific">hydrocarbon metagenome</name>
    <dbReference type="NCBI Taxonomy" id="938273"/>
    <lineage>
        <taxon>unclassified sequences</taxon>
        <taxon>metagenomes</taxon>
        <taxon>ecological metagenomes</taxon>
    </lineage>
</organism>
<sequence length="116" mass="13316">MIIALIFLNDGYLSWMAIKREDWLQINKELSLLYEMHEAAISQTGKCRDFNSRASILLQHLEDLGAFDMADRVMDLLAGCNPKDTSPCDNHLSTKASLERLQERIKNKMSEREKDG</sequence>
<evidence type="ECO:0000313" key="1">
    <source>
        <dbReference type="EMBL" id="KUG17686.1"/>
    </source>
</evidence>
<name>A0A0W8F9X0_9ZZZZ</name>
<protein>
    <submittedName>
        <fullName evidence="1">Uncharacterized protein</fullName>
    </submittedName>
</protein>
<dbReference type="EMBL" id="LNQE01001425">
    <property type="protein sequence ID" value="KUG17686.1"/>
    <property type="molecule type" value="Genomic_DNA"/>
</dbReference>
<proteinExistence type="predicted"/>
<reference evidence="1" key="1">
    <citation type="journal article" date="2015" name="Proc. Natl. Acad. Sci. U.S.A.">
        <title>Networks of energetic and metabolic interactions define dynamics in microbial communities.</title>
        <authorList>
            <person name="Embree M."/>
            <person name="Liu J.K."/>
            <person name="Al-Bassam M.M."/>
            <person name="Zengler K."/>
        </authorList>
    </citation>
    <scope>NUCLEOTIDE SEQUENCE</scope>
</reference>
<dbReference type="AlphaFoldDB" id="A0A0W8F9X0"/>
<gene>
    <name evidence="1" type="ORF">ASZ90_012611</name>
</gene>
<accession>A0A0W8F9X0</accession>